<name>A0A271VLJ0_VIBMT</name>
<evidence type="ECO:0000313" key="3">
    <source>
        <dbReference type="Proteomes" id="UP000216173"/>
    </source>
</evidence>
<dbReference type="Pfam" id="PF16289">
    <property type="entry name" value="PIN_12"/>
    <property type="match status" value="1"/>
</dbReference>
<organism evidence="2 3">
    <name type="scientific">Vibrio metoecus</name>
    <dbReference type="NCBI Taxonomy" id="1481663"/>
    <lineage>
        <taxon>Bacteria</taxon>
        <taxon>Pseudomonadati</taxon>
        <taxon>Pseudomonadota</taxon>
        <taxon>Gammaproteobacteria</taxon>
        <taxon>Vibrionales</taxon>
        <taxon>Vibrionaceae</taxon>
        <taxon>Vibrio</taxon>
    </lineage>
</organism>
<dbReference type="Proteomes" id="UP000216173">
    <property type="component" value="Unassembled WGS sequence"/>
</dbReference>
<proteinExistence type="predicted"/>
<evidence type="ECO:0000313" key="2">
    <source>
        <dbReference type="EMBL" id="PAR19032.1"/>
    </source>
</evidence>
<evidence type="ECO:0000259" key="1">
    <source>
        <dbReference type="Pfam" id="PF16289"/>
    </source>
</evidence>
<comment type="caution">
    <text evidence="2">The sequence shown here is derived from an EMBL/GenBank/DDBJ whole genome shotgun (WGS) entry which is preliminary data.</text>
</comment>
<dbReference type="RefSeq" id="WP_055045013.1">
    <property type="nucleotide sequence ID" value="NZ_LBGR01000030.1"/>
</dbReference>
<sequence>MLETKNVFIDTQYFVKSNLNFSSRSFVTLKDLCKRNELRFYLTSVVEKEVESKIELSIKDALSSLQSFRKKASILSTIDDQLLSSFFSDVNEEDIYEKATQVFRQYNIDCNYINIKSDLVEPERLLELYFQKKPPFGDGKKKNEFPDAISLLSLESYFGSDEKVYVISEDNDLKSYCDNKKLIVIESLEKLLDIYNQDADERTEKIKAYLLGATEEIKDKVSEYINECDVYNCSTWEDAEVDSFSVVGVGDFEVNVIEFSDEECQLTFDVQVDIKVDVTGPDFTNGVYDREDGHIYTFGHTLRIETISLEFKCELGLRYEFESGELQHVEFIDFYIPDASRGIEVSVEEHPEPDWYY</sequence>
<dbReference type="InterPro" id="IPR032557">
    <property type="entry name" value="DUF4935"/>
</dbReference>
<feature type="domain" description="DUF4935" evidence="1">
    <location>
        <begin position="7"/>
        <end position="172"/>
    </location>
</feature>
<reference evidence="3" key="1">
    <citation type="submission" date="2017-07" db="EMBL/GenBank/DDBJ databases">
        <authorList>
            <person name="Boucher Y."/>
            <person name="Orata F.D."/>
        </authorList>
    </citation>
    <scope>NUCLEOTIDE SEQUENCE [LARGE SCALE GENOMIC DNA]</scope>
    <source>
        <strain evidence="3">OYP9E10</strain>
    </source>
</reference>
<accession>A0A271VLJ0</accession>
<gene>
    <name evidence="2" type="ORF">CGU03_17620</name>
</gene>
<dbReference type="AlphaFoldDB" id="A0A271VLJ0"/>
<dbReference type="EMBL" id="NMSH01000063">
    <property type="protein sequence ID" value="PAR19032.1"/>
    <property type="molecule type" value="Genomic_DNA"/>
</dbReference>
<protein>
    <recommendedName>
        <fullName evidence="1">DUF4935 domain-containing protein</fullName>
    </recommendedName>
</protein>